<accession>A0A2T1BZK9</accession>
<dbReference type="EMBL" id="PVWJ01000106">
    <property type="protein sequence ID" value="PSB01465.1"/>
    <property type="molecule type" value="Genomic_DNA"/>
</dbReference>
<dbReference type="GO" id="GO:0016787">
    <property type="term" value="F:hydrolase activity"/>
    <property type="evidence" value="ECO:0007669"/>
    <property type="project" value="UniProtKB-KW"/>
</dbReference>
<proteinExistence type="predicted"/>
<dbReference type="Gene3D" id="1.10.530.10">
    <property type="match status" value="1"/>
</dbReference>
<protein>
    <submittedName>
        <fullName evidence="2">Glycoside hydrolase</fullName>
    </submittedName>
</protein>
<evidence type="ECO:0000256" key="1">
    <source>
        <dbReference type="SAM" id="Phobius"/>
    </source>
</evidence>
<evidence type="ECO:0000313" key="2">
    <source>
        <dbReference type="EMBL" id="PSB01465.1"/>
    </source>
</evidence>
<dbReference type="Proteomes" id="UP000238762">
    <property type="component" value="Unassembled WGS sequence"/>
</dbReference>
<gene>
    <name evidence="2" type="ORF">C7B64_18230</name>
</gene>
<keyword evidence="1" id="KW-0472">Membrane</keyword>
<keyword evidence="1" id="KW-0812">Transmembrane</keyword>
<dbReference type="InterPro" id="IPR023346">
    <property type="entry name" value="Lysozyme-like_dom_sf"/>
</dbReference>
<dbReference type="RefSeq" id="WP_106290078.1">
    <property type="nucleotide sequence ID" value="NZ_CAWNTC010000137.1"/>
</dbReference>
<feature type="transmembrane region" description="Helical" evidence="1">
    <location>
        <begin position="29"/>
        <end position="47"/>
    </location>
</feature>
<comment type="caution">
    <text evidence="2">The sequence shown here is derived from an EMBL/GenBank/DDBJ whole genome shotgun (WGS) entry which is preliminary data.</text>
</comment>
<organism evidence="2 3">
    <name type="scientific">Merismopedia glauca CCAP 1448/3</name>
    <dbReference type="NCBI Taxonomy" id="1296344"/>
    <lineage>
        <taxon>Bacteria</taxon>
        <taxon>Bacillati</taxon>
        <taxon>Cyanobacteriota</taxon>
        <taxon>Cyanophyceae</taxon>
        <taxon>Synechococcales</taxon>
        <taxon>Merismopediaceae</taxon>
        <taxon>Merismopedia</taxon>
    </lineage>
</organism>
<dbReference type="SUPFAM" id="SSF53955">
    <property type="entry name" value="Lysozyme-like"/>
    <property type="match status" value="1"/>
</dbReference>
<sequence>MKIKVPTSSSPLSDSPRPQTGCWRKIRQFLFVGAIAMTSLTVAVYLWEQQAEQINLDAIKQGKDGTGPLVMEGGDPYIRALMRTISASEASDRSPYTIIYGGEHVTDLSHHPNRCVLIVRGPNRGNCSTAAGRYQMLNTTWSEKAKRYHPTPPGMMFWKPYSFAPQYQDAVVHAWLSDRRAWGGTNISQMLRDGKLRDVQRLLSGTWTSLGYGIESNSLTARLPKVYKRVLQQELTEYNAEKPSKV</sequence>
<evidence type="ECO:0000313" key="3">
    <source>
        <dbReference type="Proteomes" id="UP000238762"/>
    </source>
</evidence>
<reference evidence="2 3" key="2">
    <citation type="submission" date="2018-03" db="EMBL/GenBank/DDBJ databases">
        <title>The ancient ancestry and fast evolution of plastids.</title>
        <authorList>
            <person name="Moore K.R."/>
            <person name="Magnabosco C."/>
            <person name="Momper L."/>
            <person name="Gold D.A."/>
            <person name="Bosak T."/>
            <person name="Fournier G.P."/>
        </authorList>
    </citation>
    <scope>NUCLEOTIDE SEQUENCE [LARGE SCALE GENOMIC DNA]</scope>
    <source>
        <strain evidence="2 3">CCAP 1448/3</strain>
    </source>
</reference>
<dbReference type="AlphaFoldDB" id="A0A2T1BZK9"/>
<keyword evidence="3" id="KW-1185">Reference proteome</keyword>
<name>A0A2T1BZK9_9CYAN</name>
<reference evidence="2 3" key="1">
    <citation type="submission" date="2018-02" db="EMBL/GenBank/DDBJ databases">
        <authorList>
            <person name="Cohen D.B."/>
            <person name="Kent A.D."/>
        </authorList>
    </citation>
    <scope>NUCLEOTIDE SEQUENCE [LARGE SCALE GENOMIC DNA]</scope>
    <source>
        <strain evidence="2 3">CCAP 1448/3</strain>
    </source>
</reference>
<keyword evidence="1" id="KW-1133">Transmembrane helix</keyword>
<dbReference type="OrthoDB" id="481043at2"/>
<keyword evidence="2" id="KW-0378">Hydrolase</keyword>